<dbReference type="Proteomes" id="UP000076989">
    <property type="component" value="Unassembled WGS sequence"/>
</dbReference>
<evidence type="ECO:0000313" key="6">
    <source>
        <dbReference type="Proteomes" id="UP000076872"/>
    </source>
</evidence>
<feature type="chain" id="PRO_5043120294" evidence="2">
    <location>
        <begin position="21"/>
        <end position="323"/>
    </location>
</feature>
<dbReference type="EMBL" id="LUXO01000012">
    <property type="protein sequence ID" value="KZV05681.1"/>
    <property type="molecule type" value="Genomic_DNA"/>
</dbReference>
<evidence type="ECO:0000256" key="1">
    <source>
        <dbReference type="SAM" id="Coils"/>
    </source>
</evidence>
<accession>A0A0G9F802</accession>
<dbReference type="EMBL" id="MCOL01000001">
    <property type="protein sequence ID" value="ODO62204.1"/>
    <property type="molecule type" value="Genomic_DNA"/>
</dbReference>
<dbReference type="PATRIC" id="fig|1590.142.peg.2199"/>
<protein>
    <submittedName>
        <fullName evidence="3">Lipoprotein</fullName>
    </submittedName>
</protein>
<dbReference type="RefSeq" id="WP_003641423.1">
    <property type="nucleotide sequence ID" value="NZ_AP028145.1"/>
</dbReference>
<reference evidence="5 8" key="2">
    <citation type="submission" date="2016-08" db="EMBL/GenBank/DDBJ databases">
        <title>Genome sequencing of Lactobacillus plantarum JSA22, isolated from fermented soybean paste.</title>
        <authorList>
            <person name="Choi H.S."/>
        </authorList>
    </citation>
    <scope>NUCLEOTIDE SEQUENCE [LARGE SCALE GENOMIC DNA]</scope>
    <source>
        <strain evidence="5 8">JSA22</strain>
    </source>
</reference>
<dbReference type="Proteomes" id="UP000094892">
    <property type="component" value="Unassembled WGS sequence"/>
</dbReference>
<evidence type="ECO:0000313" key="3">
    <source>
        <dbReference type="EMBL" id="KZU01326.1"/>
    </source>
</evidence>
<dbReference type="EMBL" id="LUWI01000041">
    <property type="protein sequence ID" value="KZU01326.1"/>
    <property type="molecule type" value="Genomic_DNA"/>
</dbReference>
<reference evidence="6 7" key="1">
    <citation type="submission" date="2016-03" db="EMBL/GenBank/DDBJ databases">
        <title>Comparative genomics of 54 Lactobacillus plantarum strains reveals genomic uncoupling from niche constraints.</title>
        <authorList>
            <person name="Martino M.E."/>
        </authorList>
    </citation>
    <scope>NUCLEOTIDE SEQUENCE [LARGE SCALE GENOMIC DNA]</scope>
    <source>
        <strain evidence="4 6">NAB2</strain>
        <strain evidence="3 7">Nizo2260</strain>
    </source>
</reference>
<feature type="signal peptide" evidence="2">
    <location>
        <begin position="1"/>
        <end position="20"/>
    </location>
</feature>
<evidence type="ECO:0000256" key="2">
    <source>
        <dbReference type="SAM" id="SignalP"/>
    </source>
</evidence>
<proteinExistence type="predicted"/>
<organism evidence="5 8">
    <name type="scientific">Lactiplantibacillus plantarum</name>
    <name type="common">Lactobacillus plantarum</name>
    <dbReference type="NCBI Taxonomy" id="1590"/>
    <lineage>
        <taxon>Bacteria</taxon>
        <taxon>Bacillati</taxon>
        <taxon>Bacillota</taxon>
        <taxon>Bacilli</taxon>
        <taxon>Lactobacillales</taxon>
        <taxon>Lactobacillaceae</taxon>
        <taxon>Lactiplantibacillus</taxon>
    </lineage>
</organism>
<feature type="coiled-coil region" evidence="1">
    <location>
        <begin position="172"/>
        <end position="199"/>
    </location>
</feature>
<dbReference type="Proteomes" id="UP000076872">
    <property type="component" value="Unassembled WGS sequence"/>
</dbReference>
<evidence type="ECO:0000313" key="4">
    <source>
        <dbReference type="EMBL" id="KZV05681.1"/>
    </source>
</evidence>
<name>A0A0G9F802_LACPN</name>
<sequence>MFRKTAMVAVTAGALTFLLAGCGKTTLSTTKTTYKPNGLVAAVKGKSNVKKVHYQLDGGQTKTATVRNHTFVIQVPTKTTRQTVKIKAGSDTTTVHVKGAKKLVGYQKMATTYNQALIASKLSKSDQQAAKKLQTEGAALKKQQATIQAKVKQAQAQIKAGGTAAATGAKTLQAQQTAAAQLKTKAASLQTTQKQVEAAMATAKKQVKSQLLPTKMPSDGIKNVLTTKDYKIRLNVQKGDVLGAAMIVPTKAFKNKTRQKNFGTAFALMTTTTGANAKKVMKQFQKETKDNSGSTTTIDPITSKGVRFTIGVSTSDLYIFMTK</sequence>
<gene>
    <name evidence="5" type="ORF">LPJSA22_02209</name>
    <name evidence="4" type="ORF">NAB2_0643</name>
    <name evidence="3" type="ORF">Nizo2260_3050</name>
</gene>
<dbReference type="AlphaFoldDB" id="A0A0G9F802"/>
<keyword evidence="3" id="KW-0449">Lipoprotein</keyword>
<comment type="caution">
    <text evidence="5">The sequence shown here is derived from an EMBL/GenBank/DDBJ whole genome shotgun (WGS) entry which is preliminary data.</text>
</comment>
<evidence type="ECO:0000313" key="8">
    <source>
        <dbReference type="Proteomes" id="UP000094892"/>
    </source>
</evidence>
<dbReference type="PROSITE" id="PS51257">
    <property type="entry name" value="PROKAR_LIPOPROTEIN"/>
    <property type="match status" value="1"/>
</dbReference>
<keyword evidence="1" id="KW-0175">Coiled coil</keyword>
<evidence type="ECO:0000313" key="5">
    <source>
        <dbReference type="EMBL" id="ODO62204.1"/>
    </source>
</evidence>
<keyword evidence="2" id="KW-0732">Signal</keyword>
<evidence type="ECO:0000313" key="7">
    <source>
        <dbReference type="Proteomes" id="UP000076989"/>
    </source>
</evidence>